<keyword evidence="1" id="KW-0472">Membrane</keyword>
<dbReference type="KEGG" id="smam:Mal15_14170"/>
<keyword evidence="3" id="KW-1185">Reference proteome</keyword>
<keyword evidence="1" id="KW-0812">Transmembrane</keyword>
<gene>
    <name evidence="2" type="ORF">Mal15_14170</name>
</gene>
<dbReference type="Proteomes" id="UP000321353">
    <property type="component" value="Chromosome"/>
</dbReference>
<dbReference type="EMBL" id="CP036264">
    <property type="protein sequence ID" value="QEF97377.1"/>
    <property type="molecule type" value="Genomic_DNA"/>
</dbReference>
<protein>
    <submittedName>
        <fullName evidence="2">Uncharacterized protein</fullName>
    </submittedName>
</protein>
<organism evidence="2 3">
    <name type="scientific">Stieleria maiorica</name>
    <dbReference type="NCBI Taxonomy" id="2795974"/>
    <lineage>
        <taxon>Bacteria</taxon>
        <taxon>Pseudomonadati</taxon>
        <taxon>Planctomycetota</taxon>
        <taxon>Planctomycetia</taxon>
        <taxon>Pirellulales</taxon>
        <taxon>Pirellulaceae</taxon>
        <taxon>Stieleria</taxon>
    </lineage>
</organism>
<keyword evidence="1" id="KW-1133">Transmembrane helix</keyword>
<proteinExistence type="predicted"/>
<reference evidence="2 3" key="1">
    <citation type="submission" date="2019-02" db="EMBL/GenBank/DDBJ databases">
        <title>Planctomycetal bacteria perform biofilm scaping via a novel small molecule.</title>
        <authorList>
            <person name="Jeske O."/>
            <person name="Boedeker C."/>
            <person name="Wiegand S."/>
            <person name="Breitling P."/>
            <person name="Kallscheuer N."/>
            <person name="Jogler M."/>
            <person name="Rohde M."/>
            <person name="Petersen J."/>
            <person name="Medema M.H."/>
            <person name="Surup F."/>
            <person name="Jogler C."/>
        </authorList>
    </citation>
    <scope>NUCLEOTIDE SEQUENCE [LARGE SCALE GENOMIC DNA]</scope>
    <source>
        <strain evidence="2 3">Mal15</strain>
    </source>
</reference>
<evidence type="ECO:0000313" key="2">
    <source>
        <dbReference type="EMBL" id="QEF97377.1"/>
    </source>
</evidence>
<evidence type="ECO:0000313" key="3">
    <source>
        <dbReference type="Proteomes" id="UP000321353"/>
    </source>
</evidence>
<name>A0A5B9MDP4_9BACT</name>
<dbReference type="AlphaFoldDB" id="A0A5B9MDP4"/>
<sequence length="75" mass="8534">MMALASGTLIGFDFVFIACFLWVGCVNQVHLVLFDFVRRNDVLVRNEFADQDCYPLCDSFGLFVTPKSEEAFSTR</sequence>
<accession>A0A5B9MDP4</accession>
<evidence type="ECO:0000256" key="1">
    <source>
        <dbReference type="SAM" id="Phobius"/>
    </source>
</evidence>
<feature type="transmembrane region" description="Helical" evidence="1">
    <location>
        <begin position="14"/>
        <end position="37"/>
    </location>
</feature>